<comment type="similarity">
    <text evidence="1 2">Belongs to the DegT/DnrJ/EryC1 family.</text>
</comment>
<proteinExistence type="inferred from homology"/>
<dbReference type="GO" id="GO:0000271">
    <property type="term" value="P:polysaccharide biosynthetic process"/>
    <property type="evidence" value="ECO:0007669"/>
    <property type="project" value="TreeGrafter"/>
</dbReference>
<protein>
    <submittedName>
        <fullName evidence="3">DegT/DnrJ/EryC1/StrS family aminotransferase</fullName>
    </submittedName>
</protein>
<keyword evidence="2" id="KW-0663">Pyridoxal phosphate</keyword>
<keyword evidence="3" id="KW-0032">Aminotransferase</keyword>
<dbReference type="EMBL" id="JAIMBW010000001">
    <property type="protein sequence ID" value="MBY4893449.1"/>
    <property type="molecule type" value="Genomic_DNA"/>
</dbReference>
<dbReference type="PANTHER" id="PTHR30244:SF34">
    <property type="entry name" value="DTDP-4-AMINO-4,6-DIDEOXYGALACTOSE TRANSAMINASE"/>
    <property type="match status" value="1"/>
</dbReference>
<gene>
    <name evidence="3" type="ORF">KUL25_11805</name>
</gene>
<dbReference type="RefSeq" id="WP_257893128.1">
    <property type="nucleotide sequence ID" value="NZ_JAIMBW010000001.1"/>
</dbReference>
<dbReference type="InterPro" id="IPR000653">
    <property type="entry name" value="DegT/StrS_aminotransferase"/>
</dbReference>
<evidence type="ECO:0000256" key="1">
    <source>
        <dbReference type="ARBA" id="ARBA00037999"/>
    </source>
</evidence>
<dbReference type="Pfam" id="PF01041">
    <property type="entry name" value="DegT_DnrJ_EryC1"/>
    <property type="match status" value="1"/>
</dbReference>
<keyword evidence="3" id="KW-0808">Transferase</keyword>
<keyword evidence="4" id="KW-1185">Reference proteome</keyword>
<evidence type="ECO:0000313" key="3">
    <source>
        <dbReference type="EMBL" id="QXL86172.1"/>
    </source>
</evidence>
<dbReference type="InterPro" id="IPR015422">
    <property type="entry name" value="PyrdxlP-dep_Trfase_small"/>
</dbReference>
<dbReference type="InterPro" id="IPR015424">
    <property type="entry name" value="PyrdxlP-dep_Trfase"/>
</dbReference>
<dbReference type="SUPFAM" id="SSF53383">
    <property type="entry name" value="PLP-dependent transferases"/>
    <property type="match status" value="1"/>
</dbReference>
<evidence type="ECO:0000313" key="4">
    <source>
        <dbReference type="Proteomes" id="UP000693972"/>
    </source>
</evidence>
<dbReference type="GO" id="GO:0008483">
    <property type="term" value="F:transaminase activity"/>
    <property type="evidence" value="ECO:0007669"/>
    <property type="project" value="UniProtKB-KW"/>
</dbReference>
<dbReference type="EMBL" id="CP078073">
    <property type="protein sequence ID" value="QXL86172.1"/>
    <property type="molecule type" value="Genomic_DNA"/>
</dbReference>
<dbReference type="Gene3D" id="3.90.1150.10">
    <property type="entry name" value="Aspartate Aminotransferase, domain 1"/>
    <property type="match status" value="1"/>
</dbReference>
<dbReference type="CDD" id="cd00616">
    <property type="entry name" value="AHBA_syn"/>
    <property type="match status" value="1"/>
</dbReference>
<reference evidence="3 4" key="1">
    <citation type="submission" date="2021-07" db="EMBL/GenBank/DDBJ databases">
        <title>Karlodiniumbacter phycospheric gen. nov., sp. nov., a phycosphere bacterium isolated from karlodinium veneficum.</title>
        <authorList>
            <person name="Peng Y."/>
            <person name="Jiang L."/>
            <person name="Lee J."/>
        </authorList>
    </citation>
    <scope>NUCLEOTIDE SEQUENCE</scope>
    <source>
        <strain evidence="3 4">N5</strain>
    </source>
</reference>
<accession>A0A975TRE4</accession>
<dbReference type="Proteomes" id="UP000693972">
    <property type="component" value="Unassembled WGS sequence"/>
</dbReference>
<dbReference type="AlphaFoldDB" id="A0A975TRE4"/>
<name>A0A975TRE4_9RHOB</name>
<dbReference type="PANTHER" id="PTHR30244">
    <property type="entry name" value="TRANSAMINASE"/>
    <property type="match status" value="1"/>
</dbReference>
<sequence length="435" mass="47134">MSTTLAIHGGPKVRDTLFPAHVTVGAEEKARVSEVIDSGILSNYLGAPHENFMGGRYVRECEAAWAESISAAHALAFNSNTSGLIAAMGAIGVGPGDEVIVTAYSMSISAIAPLFYGATPIFADVEPDTFCLDPKSVEAAITDRTKAIIIVDIFGQPFNGPAIRALADKHNLKIVEDCAQAPGGHLNGTPTGLLGDIGVFSLNYHKHIHAGEGGIVVTNDDTLAQRMSMLRNHGECVTGAWGVDDLTNMLGHNMRMTEIEAVIATTQLGKLDGLITERLDRVAYFQEQMRGFEPMTMPKVRDGAKHVYYVHACLWDTTCGTDRNAFVDAVKAELPVFELREKEGVKLGAGYVRPIYLLPTFEKRMALQGPANGLTKSWQNYALGLCPVVEDLHFNSLLSHEFIVPSMERSDIDDVVRAFAKVWDARAHLQTPNAA</sequence>
<dbReference type="GO" id="GO:0030170">
    <property type="term" value="F:pyridoxal phosphate binding"/>
    <property type="evidence" value="ECO:0007669"/>
    <property type="project" value="TreeGrafter"/>
</dbReference>
<dbReference type="InterPro" id="IPR015421">
    <property type="entry name" value="PyrdxlP-dep_Trfase_major"/>
</dbReference>
<organism evidence="3">
    <name type="scientific">Gymnodinialimonas phycosphaerae</name>
    <dbReference type="NCBI Taxonomy" id="2841589"/>
    <lineage>
        <taxon>Bacteria</taxon>
        <taxon>Pseudomonadati</taxon>
        <taxon>Pseudomonadota</taxon>
        <taxon>Alphaproteobacteria</taxon>
        <taxon>Rhodobacterales</taxon>
        <taxon>Paracoccaceae</taxon>
        <taxon>Gymnodinialimonas</taxon>
    </lineage>
</organism>
<evidence type="ECO:0000256" key="2">
    <source>
        <dbReference type="RuleBase" id="RU004508"/>
    </source>
</evidence>
<dbReference type="Gene3D" id="3.40.640.10">
    <property type="entry name" value="Type I PLP-dependent aspartate aminotransferase-like (Major domain)"/>
    <property type="match status" value="1"/>
</dbReference>